<evidence type="ECO:0000256" key="3">
    <source>
        <dbReference type="ARBA" id="ARBA00010766"/>
    </source>
</evidence>
<comment type="function">
    <text evidence="8">Membrane-associated protein that warps the membrane surface to access and bind aromatic isoprenes with high specificity, including ubiquinone (CoQ) isoprene intermediates and presents them directly to Coq7, therefore facilitating the Coq7-mediated hydroxylase step. Participates in the biosynthesis of coenzyme Q, also named ubiquinone, an essential lipid-soluble electron transporter for aerobic cellular respiration.</text>
</comment>
<dbReference type="Gene3D" id="1.10.357.10">
    <property type="entry name" value="Tetracycline Repressor, domain 2"/>
    <property type="match status" value="1"/>
</dbReference>
<feature type="region of interest" description="Disordered" evidence="9">
    <location>
        <begin position="44"/>
        <end position="72"/>
    </location>
</feature>
<organism evidence="11 12">
    <name type="scientific">Adineta ricciae</name>
    <name type="common">Rotifer</name>
    <dbReference type="NCBI Taxonomy" id="249248"/>
    <lineage>
        <taxon>Eukaryota</taxon>
        <taxon>Metazoa</taxon>
        <taxon>Spiralia</taxon>
        <taxon>Gnathifera</taxon>
        <taxon>Rotifera</taxon>
        <taxon>Eurotatoria</taxon>
        <taxon>Bdelloidea</taxon>
        <taxon>Adinetida</taxon>
        <taxon>Adinetidae</taxon>
        <taxon>Adineta</taxon>
    </lineage>
</organism>
<feature type="compositionally biased region" description="Basic and acidic residues" evidence="9">
    <location>
        <begin position="63"/>
        <end position="72"/>
    </location>
</feature>
<evidence type="ECO:0000256" key="8">
    <source>
        <dbReference type="RuleBase" id="RU366063"/>
    </source>
</evidence>
<evidence type="ECO:0000313" key="11">
    <source>
        <dbReference type="EMBL" id="CAF1419637.1"/>
    </source>
</evidence>
<dbReference type="GO" id="GO:0008289">
    <property type="term" value="F:lipid binding"/>
    <property type="evidence" value="ECO:0007669"/>
    <property type="project" value="UniProtKB-UniRule"/>
</dbReference>
<dbReference type="GO" id="GO:0006744">
    <property type="term" value="P:ubiquinone biosynthetic process"/>
    <property type="evidence" value="ECO:0007669"/>
    <property type="project" value="UniProtKB-UniRule"/>
</dbReference>
<keyword evidence="7 8" id="KW-0496">Mitochondrion</keyword>
<dbReference type="InterPro" id="IPR012762">
    <property type="entry name" value="Ubiq_biosynth_COQ9"/>
</dbReference>
<evidence type="ECO:0000256" key="2">
    <source>
        <dbReference type="ARBA" id="ARBA00004749"/>
    </source>
</evidence>
<comment type="similarity">
    <text evidence="3 8">Belongs to the COQ9 family.</text>
</comment>
<dbReference type="EMBL" id="CAJNOR010003496">
    <property type="protein sequence ID" value="CAF1419637.1"/>
    <property type="molecule type" value="Genomic_DNA"/>
</dbReference>
<proteinExistence type="inferred from homology"/>
<keyword evidence="5" id="KW-0809">Transit peptide</keyword>
<evidence type="ECO:0000259" key="10">
    <source>
        <dbReference type="Pfam" id="PF08511"/>
    </source>
</evidence>
<evidence type="ECO:0000256" key="7">
    <source>
        <dbReference type="ARBA" id="ARBA00023128"/>
    </source>
</evidence>
<evidence type="ECO:0000256" key="1">
    <source>
        <dbReference type="ARBA" id="ARBA00004173"/>
    </source>
</evidence>
<dbReference type="PANTHER" id="PTHR21427">
    <property type="entry name" value="UBIQUINONE BIOSYNTHESIS PROTEIN COQ9, MITOCHONDRIAL"/>
    <property type="match status" value="1"/>
</dbReference>
<sequence length="485" mass="52712">MQRLTIIRCGTSPLNRVVDICQQTIAAQARDSTIKRTLSINSHDQKNDLGIDTKSYKPSTAKTETHVPDDLKGGQPIETIDKLPRSTATLTGGGKVWSVQNPGSVHVAPLGATATTFVPAAKVDGKTIHETTVHTTQGELNIADPFKTHVLQPEATPAQLAEAAAASAFESFAPDTPLTTTPPVDTVFAPKISSTELYSATSSPTAHYENVTPSSTTTTAAADTTKYEAATKSTVFGGQDTLASTKKHPQYDPFDAKPAEKTKSAQEIPIQRESDIRDEILRESLNYVNEQGWTMDAIRSGVRASNQPTTVEGLFSNGYDLVEYFMRDANAKMSAYMNDKAKNGNKQGSHLLIDGLKHRLSLVVPYASTWDQALAQGALPQNAMRGWKNLLDLASDAWHGIGDTSTDINWYSKRLLLAAVYKSAEIYMIQDQSPDKVDTMKFLERRLGDFQAMGSVRNSVSKSLSDTAQIASGLFSVVRNLTSRR</sequence>
<dbReference type="PANTHER" id="PTHR21427:SF19">
    <property type="entry name" value="UBIQUINONE BIOSYNTHESIS PROTEIN COQ9, MITOCHONDRIAL"/>
    <property type="match status" value="1"/>
</dbReference>
<dbReference type="GO" id="GO:0005743">
    <property type="term" value="C:mitochondrial inner membrane"/>
    <property type="evidence" value="ECO:0007669"/>
    <property type="project" value="TreeGrafter"/>
</dbReference>
<evidence type="ECO:0000313" key="12">
    <source>
        <dbReference type="Proteomes" id="UP000663828"/>
    </source>
</evidence>
<accession>A0A815MC96</accession>
<dbReference type="Pfam" id="PF08511">
    <property type="entry name" value="COQ9"/>
    <property type="match status" value="1"/>
</dbReference>
<dbReference type="InterPro" id="IPR013718">
    <property type="entry name" value="COQ9_C"/>
</dbReference>
<dbReference type="Proteomes" id="UP000663828">
    <property type="component" value="Unassembled WGS sequence"/>
</dbReference>
<evidence type="ECO:0000256" key="9">
    <source>
        <dbReference type="SAM" id="MobiDB-lite"/>
    </source>
</evidence>
<dbReference type="UniPathway" id="UPA00232"/>
<name>A0A815MC96_ADIRI</name>
<feature type="compositionally biased region" description="Basic and acidic residues" evidence="9">
    <location>
        <begin position="44"/>
        <end position="55"/>
    </location>
</feature>
<feature type="region of interest" description="Disordered" evidence="9">
    <location>
        <begin position="242"/>
        <end position="268"/>
    </location>
</feature>
<dbReference type="NCBIfam" id="TIGR02396">
    <property type="entry name" value="diverge_rpsU"/>
    <property type="match status" value="1"/>
</dbReference>
<evidence type="ECO:0000256" key="5">
    <source>
        <dbReference type="ARBA" id="ARBA00022946"/>
    </source>
</evidence>
<feature type="domain" description="COQ9 C-terminal" evidence="10">
    <location>
        <begin position="386"/>
        <end position="453"/>
    </location>
</feature>
<comment type="subcellular location">
    <subcellularLocation>
        <location evidence="1 8">Mitochondrion</location>
    </subcellularLocation>
</comment>
<evidence type="ECO:0000256" key="4">
    <source>
        <dbReference type="ARBA" id="ARBA00022688"/>
    </source>
</evidence>
<feature type="compositionally biased region" description="Basic and acidic residues" evidence="9">
    <location>
        <begin position="254"/>
        <end position="268"/>
    </location>
</feature>
<gene>
    <name evidence="11" type="ORF">XAT740_LOCUS35142</name>
</gene>
<dbReference type="AlphaFoldDB" id="A0A815MC96"/>
<keyword evidence="6 8" id="KW-0446">Lipid-binding</keyword>
<reference evidence="11" key="1">
    <citation type="submission" date="2021-02" db="EMBL/GenBank/DDBJ databases">
        <authorList>
            <person name="Nowell W R."/>
        </authorList>
    </citation>
    <scope>NUCLEOTIDE SEQUENCE</scope>
</reference>
<keyword evidence="12" id="KW-1185">Reference proteome</keyword>
<protein>
    <recommendedName>
        <fullName evidence="8">Ubiquinone biosynthesis protein</fullName>
    </recommendedName>
</protein>
<keyword evidence="4 8" id="KW-0831">Ubiquinone biosynthesis</keyword>
<evidence type="ECO:0000256" key="6">
    <source>
        <dbReference type="ARBA" id="ARBA00023121"/>
    </source>
</evidence>
<comment type="pathway">
    <text evidence="2 8">Cofactor biosynthesis; ubiquinone biosynthesis.</text>
</comment>
<comment type="caution">
    <text evidence="11">The sequence shown here is derived from an EMBL/GenBank/DDBJ whole genome shotgun (WGS) entry which is preliminary data.</text>
</comment>